<dbReference type="InterPro" id="IPR007110">
    <property type="entry name" value="Ig-like_dom"/>
</dbReference>
<reference evidence="3" key="2">
    <citation type="submission" date="2025-08" db="UniProtKB">
        <authorList>
            <consortium name="Ensembl"/>
        </authorList>
    </citation>
    <scope>IDENTIFICATION</scope>
</reference>
<dbReference type="Pfam" id="PF07686">
    <property type="entry name" value="V-set"/>
    <property type="match status" value="1"/>
</dbReference>
<reference evidence="3 4" key="1">
    <citation type="journal article" date="2019" name="Proc. Natl. Acad. Sci. U.S.A.">
        <title>Regulatory changes in pterin and carotenoid genes underlie balanced color polymorphisms in the wall lizard.</title>
        <authorList>
            <person name="Andrade P."/>
            <person name="Pinho C."/>
            <person name="Perez I de Lanuza G."/>
            <person name="Afonso S."/>
            <person name="Brejcha J."/>
            <person name="Rubin C.J."/>
            <person name="Wallerman O."/>
            <person name="Pereira P."/>
            <person name="Sabatino S.J."/>
            <person name="Bellati A."/>
            <person name="Pellitteri-Rosa D."/>
            <person name="Bosakova Z."/>
            <person name="Bunikis I."/>
            <person name="Carretero M.A."/>
            <person name="Feiner N."/>
            <person name="Marsik P."/>
            <person name="Pauperio F."/>
            <person name="Salvi D."/>
            <person name="Soler L."/>
            <person name="While G.M."/>
            <person name="Uller T."/>
            <person name="Font E."/>
            <person name="Andersson L."/>
            <person name="Carneiro M."/>
        </authorList>
    </citation>
    <scope>NUCLEOTIDE SEQUENCE</scope>
</reference>
<sequence>MAKLLMLLVFLAHLLGCDAEFTMTQPPSLSASIGDTVKISCRRSTESVDDYFNSWYQQKPNSAPKLLIYGDELRESGIPDRFSGSLDSSANSAILTISSLQADDEADYYCLSYDSSEQHTVTQPHREVRQKPPCRRWASFGLDGS</sequence>
<dbReference type="SUPFAM" id="SSF48726">
    <property type="entry name" value="Immunoglobulin"/>
    <property type="match status" value="1"/>
</dbReference>
<keyword evidence="1" id="KW-0732">Signal</keyword>
<evidence type="ECO:0000313" key="4">
    <source>
        <dbReference type="Proteomes" id="UP000472272"/>
    </source>
</evidence>
<dbReference type="AlphaFoldDB" id="A0A670JX65"/>
<dbReference type="OMA" id="CRRWASF"/>
<dbReference type="GeneTree" id="ENSGT00940000161640"/>
<feature type="chain" id="PRO_5025672785" description="Ig-like domain-containing protein" evidence="1">
    <location>
        <begin position="20"/>
        <end position="145"/>
    </location>
</feature>
<dbReference type="SMART" id="SM00406">
    <property type="entry name" value="IGv"/>
    <property type="match status" value="1"/>
</dbReference>
<dbReference type="Gene3D" id="2.60.40.10">
    <property type="entry name" value="Immunoglobulins"/>
    <property type="match status" value="1"/>
</dbReference>
<accession>A0A670JX65</accession>
<evidence type="ECO:0000259" key="2">
    <source>
        <dbReference type="PROSITE" id="PS50835"/>
    </source>
</evidence>
<proteinExistence type="predicted"/>
<dbReference type="SMART" id="SM00409">
    <property type="entry name" value="IG"/>
    <property type="match status" value="1"/>
</dbReference>
<organism evidence="3 4">
    <name type="scientific">Podarcis muralis</name>
    <name type="common">Wall lizard</name>
    <name type="synonym">Lacerta muralis</name>
    <dbReference type="NCBI Taxonomy" id="64176"/>
    <lineage>
        <taxon>Eukaryota</taxon>
        <taxon>Metazoa</taxon>
        <taxon>Chordata</taxon>
        <taxon>Craniata</taxon>
        <taxon>Vertebrata</taxon>
        <taxon>Euteleostomi</taxon>
        <taxon>Lepidosauria</taxon>
        <taxon>Squamata</taxon>
        <taxon>Bifurcata</taxon>
        <taxon>Unidentata</taxon>
        <taxon>Episquamata</taxon>
        <taxon>Laterata</taxon>
        <taxon>Lacertibaenia</taxon>
        <taxon>Lacertidae</taxon>
        <taxon>Podarcis</taxon>
    </lineage>
</organism>
<dbReference type="InterPro" id="IPR013106">
    <property type="entry name" value="Ig_V-set"/>
</dbReference>
<evidence type="ECO:0000256" key="1">
    <source>
        <dbReference type="SAM" id="SignalP"/>
    </source>
</evidence>
<dbReference type="PANTHER" id="PTHR23267">
    <property type="entry name" value="IMMUNOGLOBULIN LIGHT CHAIN"/>
    <property type="match status" value="1"/>
</dbReference>
<feature type="signal peptide" evidence="1">
    <location>
        <begin position="1"/>
        <end position="19"/>
    </location>
</feature>
<keyword evidence="4" id="KW-1185">Reference proteome</keyword>
<feature type="domain" description="Ig-like" evidence="2">
    <location>
        <begin position="19"/>
        <end position="122"/>
    </location>
</feature>
<dbReference type="InterPro" id="IPR013783">
    <property type="entry name" value="Ig-like_fold"/>
</dbReference>
<dbReference type="InterPro" id="IPR003599">
    <property type="entry name" value="Ig_sub"/>
</dbReference>
<evidence type="ECO:0000313" key="3">
    <source>
        <dbReference type="Ensembl" id="ENSPMRP00000029056.1"/>
    </source>
</evidence>
<dbReference type="InterPro" id="IPR036179">
    <property type="entry name" value="Ig-like_dom_sf"/>
</dbReference>
<dbReference type="InterPro" id="IPR050150">
    <property type="entry name" value="IgV_Light_Chain"/>
</dbReference>
<reference evidence="3" key="3">
    <citation type="submission" date="2025-09" db="UniProtKB">
        <authorList>
            <consortium name="Ensembl"/>
        </authorList>
    </citation>
    <scope>IDENTIFICATION</scope>
</reference>
<dbReference type="Ensembl" id="ENSPMRT00000030824.1">
    <property type="protein sequence ID" value="ENSPMRP00000029056.1"/>
    <property type="gene ID" value="ENSPMRG00000018783.1"/>
</dbReference>
<dbReference type="PROSITE" id="PS50835">
    <property type="entry name" value="IG_LIKE"/>
    <property type="match status" value="1"/>
</dbReference>
<dbReference type="Proteomes" id="UP000472272">
    <property type="component" value="Chromosome 16"/>
</dbReference>
<name>A0A670JX65_PODMU</name>
<protein>
    <recommendedName>
        <fullName evidence="2">Ig-like domain-containing protein</fullName>
    </recommendedName>
</protein>